<dbReference type="PANTHER" id="PTHR44051">
    <property type="entry name" value="GLUTATHIONE S-TRANSFERASE-RELATED"/>
    <property type="match status" value="1"/>
</dbReference>
<keyword evidence="2" id="KW-0732">Signal</keyword>
<feature type="domain" description="GST N-terminal" evidence="4">
    <location>
        <begin position="42"/>
        <end position="123"/>
    </location>
</feature>
<feature type="signal peptide" evidence="2">
    <location>
        <begin position="1"/>
        <end position="32"/>
    </location>
</feature>
<gene>
    <name evidence="6" type="ORF">DJ019_11855</name>
</gene>
<dbReference type="InterPro" id="IPR040079">
    <property type="entry name" value="Glutathione_S-Trfase"/>
</dbReference>
<comment type="similarity">
    <text evidence="1">Belongs to the GST superfamily.</text>
</comment>
<dbReference type="InterPro" id="IPR036282">
    <property type="entry name" value="Glutathione-S-Trfase_C_sf"/>
</dbReference>
<proteinExistence type="inferred from homology"/>
<accession>A0A328BE82</accession>
<sequence>MTRQGTHMTIELNRRAGLAALASLAAAPVAAAAATQGKGSPLPPISIYHLEGRRSERVVWLMEELGFPYKLEFKRGDLMGSMALIKAFSPIVPMAPTVKYGDQVLVESGAIMELILNRHAPGKLQPDLGSADYPHYLMWMHYAEGSLAAKLFSDYRAWMQQPPKERSRLVDSEAVVEFAEEFLKAHEWFGGAAFSAADIMMLFPLRVATELNIVDAVQFPKVAAWKARVEARPAYQRMLAKARPDGMIGMLRALPQHAPSGPRSPGPTR</sequence>
<dbReference type="PROSITE" id="PS50405">
    <property type="entry name" value="GST_CTER"/>
    <property type="match status" value="1"/>
</dbReference>
<dbReference type="InterPro" id="IPR036249">
    <property type="entry name" value="Thioredoxin-like_sf"/>
</dbReference>
<dbReference type="Gene3D" id="1.20.1050.10">
    <property type="match status" value="1"/>
</dbReference>
<dbReference type="EMBL" id="QFYS01000004">
    <property type="protein sequence ID" value="RAK65642.1"/>
    <property type="molecule type" value="Genomic_DNA"/>
</dbReference>
<reference evidence="6 7" key="1">
    <citation type="submission" date="2018-05" db="EMBL/GenBank/DDBJ databases">
        <authorList>
            <person name="Lanie J.A."/>
            <person name="Ng W.-L."/>
            <person name="Kazmierczak K.M."/>
            <person name="Andrzejewski T.M."/>
            <person name="Davidsen T.M."/>
            <person name="Wayne K.J."/>
            <person name="Tettelin H."/>
            <person name="Glass J.I."/>
            <person name="Rusch D."/>
            <person name="Podicherti R."/>
            <person name="Tsui H.-C.T."/>
            <person name="Winkler M.E."/>
        </authorList>
    </citation>
    <scope>NUCLEOTIDE SEQUENCE [LARGE SCALE GENOMIC DNA]</scope>
    <source>
        <strain evidence="6 7">BUT-10</strain>
    </source>
</reference>
<dbReference type="InterPro" id="IPR004046">
    <property type="entry name" value="GST_C"/>
</dbReference>
<dbReference type="InterPro" id="IPR001763">
    <property type="entry name" value="Rhodanese-like_dom"/>
</dbReference>
<feature type="chain" id="PRO_5016459756" description="Glutathione S-transferase" evidence="2">
    <location>
        <begin position="33"/>
        <end position="269"/>
    </location>
</feature>
<dbReference type="InterPro" id="IPR010987">
    <property type="entry name" value="Glutathione-S-Trfase_C-like"/>
</dbReference>
<evidence type="ECO:0000256" key="2">
    <source>
        <dbReference type="SAM" id="SignalP"/>
    </source>
</evidence>
<organism evidence="6 7">
    <name type="scientific">Phenylobacterium kunshanense</name>
    <dbReference type="NCBI Taxonomy" id="1445034"/>
    <lineage>
        <taxon>Bacteria</taxon>
        <taxon>Pseudomonadati</taxon>
        <taxon>Pseudomonadota</taxon>
        <taxon>Alphaproteobacteria</taxon>
        <taxon>Caulobacterales</taxon>
        <taxon>Caulobacteraceae</taxon>
        <taxon>Phenylobacterium</taxon>
    </lineage>
</organism>
<dbReference type="SFLD" id="SFLDS00019">
    <property type="entry name" value="Glutathione_Transferase_(cytos"/>
    <property type="match status" value="1"/>
</dbReference>
<dbReference type="Pfam" id="PF00043">
    <property type="entry name" value="GST_C"/>
    <property type="match status" value="1"/>
</dbReference>
<evidence type="ECO:0000259" key="5">
    <source>
        <dbReference type="PROSITE" id="PS50405"/>
    </source>
</evidence>
<evidence type="ECO:0000256" key="1">
    <source>
        <dbReference type="RuleBase" id="RU003494"/>
    </source>
</evidence>
<dbReference type="Pfam" id="PF02798">
    <property type="entry name" value="GST_N"/>
    <property type="match status" value="1"/>
</dbReference>
<dbReference type="PROSITE" id="PS50404">
    <property type="entry name" value="GST_NTER"/>
    <property type="match status" value="1"/>
</dbReference>
<dbReference type="OrthoDB" id="9810080at2"/>
<dbReference type="SUPFAM" id="SSF47616">
    <property type="entry name" value="GST C-terminal domain-like"/>
    <property type="match status" value="1"/>
</dbReference>
<feature type="domain" description="GST C-terminal" evidence="5">
    <location>
        <begin position="129"/>
        <end position="248"/>
    </location>
</feature>
<dbReference type="AlphaFoldDB" id="A0A328BE82"/>
<dbReference type="InterPro" id="IPR004045">
    <property type="entry name" value="Glutathione_S-Trfase_N"/>
</dbReference>
<protein>
    <recommendedName>
        <fullName evidence="8">Glutathione S-transferase</fullName>
    </recommendedName>
</protein>
<name>A0A328BE82_9CAUL</name>
<evidence type="ECO:0000259" key="3">
    <source>
        <dbReference type="PROSITE" id="PS50206"/>
    </source>
</evidence>
<dbReference type="Proteomes" id="UP000249524">
    <property type="component" value="Unassembled WGS sequence"/>
</dbReference>
<dbReference type="SUPFAM" id="SSF52833">
    <property type="entry name" value="Thioredoxin-like"/>
    <property type="match status" value="1"/>
</dbReference>
<feature type="domain" description="Rhodanese" evidence="3">
    <location>
        <begin position="52"/>
        <end position="93"/>
    </location>
</feature>
<dbReference type="PROSITE" id="PS50206">
    <property type="entry name" value="RHODANESE_3"/>
    <property type="match status" value="1"/>
</dbReference>
<dbReference type="SFLD" id="SFLDG00358">
    <property type="entry name" value="Main_(cytGST)"/>
    <property type="match status" value="1"/>
</dbReference>
<evidence type="ECO:0008006" key="8">
    <source>
        <dbReference type="Google" id="ProtNLM"/>
    </source>
</evidence>
<evidence type="ECO:0000313" key="6">
    <source>
        <dbReference type="EMBL" id="RAK65642.1"/>
    </source>
</evidence>
<dbReference type="PANTHER" id="PTHR44051:SF9">
    <property type="entry name" value="GLUTATHIONE S-TRANSFERASE 1"/>
    <property type="match status" value="1"/>
</dbReference>
<keyword evidence="7" id="KW-1185">Reference proteome</keyword>
<comment type="caution">
    <text evidence="6">The sequence shown here is derived from an EMBL/GenBank/DDBJ whole genome shotgun (WGS) entry which is preliminary data.</text>
</comment>
<evidence type="ECO:0000259" key="4">
    <source>
        <dbReference type="PROSITE" id="PS50404"/>
    </source>
</evidence>
<evidence type="ECO:0000313" key="7">
    <source>
        <dbReference type="Proteomes" id="UP000249524"/>
    </source>
</evidence>
<dbReference type="Gene3D" id="3.40.30.10">
    <property type="entry name" value="Glutaredoxin"/>
    <property type="match status" value="1"/>
</dbReference>